<evidence type="ECO:0000313" key="1">
    <source>
        <dbReference type="EMBL" id="BDI30283.1"/>
    </source>
</evidence>
<reference evidence="1 2" key="1">
    <citation type="journal article" date="2019" name="Int. J. Syst. Evol. Microbiol.">
        <title>Capsulimonas corticalis gen. nov., sp. nov., an aerobic capsulated bacterium, of a novel bacterial order, Capsulimonadales ord. nov., of the class Armatimonadia of the phylum Armatimonadetes.</title>
        <authorList>
            <person name="Li J."/>
            <person name="Kudo C."/>
            <person name="Tonouchi A."/>
        </authorList>
    </citation>
    <scope>NUCLEOTIDE SEQUENCE [LARGE SCALE GENOMIC DNA]</scope>
    <source>
        <strain evidence="1 2">AX-7</strain>
    </source>
</reference>
<proteinExistence type="predicted"/>
<name>A0A402CV50_9BACT</name>
<organism evidence="1 2">
    <name type="scientific">Capsulimonas corticalis</name>
    <dbReference type="NCBI Taxonomy" id="2219043"/>
    <lineage>
        <taxon>Bacteria</taxon>
        <taxon>Bacillati</taxon>
        <taxon>Armatimonadota</taxon>
        <taxon>Armatimonadia</taxon>
        <taxon>Capsulimonadales</taxon>
        <taxon>Capsulimonadaceae</taxon>
        <taxon>Capsulimonas</taxon>
    </lineage>
</organism>
<evidence type="ECO:0000313" key="2">
    <source>
        <dbReference type="Proteomes" id="UP000287394"/>
    </source>
</evidence>
<dbReference type="EMBL" id="AP025739">
    <property type="protein sequence ID" value="BDI30283.1"/>
    <property type="molecule type" value="Genomic_DNA"/>
</dbReference>
<protein>
    <submittedName>
        <fullName evidence="1">Uncharacterized protein</fullName>
    </submittedName>
</protein>
<keyword evidence="2" id="KW-1185">Reference proteome</keyword>
<accession>A0A402CV50</accession>
<sequence length="123" mass="14229">MDYVRLRTSPATWYLWKAEDEAIEIMDEDHARMLVNYGVGPCLQVGDTTRADMDQAGISAATVTTIHQSYRITRWLLLDLTPQGHQKLILRRVEEDVDTDGGYKMRVLKQMPVTNGWFIPRFE</sequence>
<dbReference type="KEGG" id="ccot:CCAX7_23340"/>
<gene>
    <name evidence="1" type="ORF">CCAX7_23340</name>
</gene>
<dbReference type="AlphaFoldDB" id="A0A402CV50"/>
<dbReference type="Proteomes" id="UP000287394">
    <property type="component" value="Chromosome"/>
</dbReference>